<proteinExistence type="inferred from homology"/>
<gene>
    <name evidence="8" type="ORF">V1Y59_11265</name>
</gene>
<dbReference type="Proteomes" id="UP001335729">
    <property type="component" value="Unassembled WGS sequence"/>
</dbReference>
<dbReference type="EC" id="1.2.1.3" evidence="3"/>
<dbReference type="InterPro" id="IPR029510">
    <property type="entry name" value="Ald_DH_CS_GLU"/>
</dbReference>
<dbReference type="Pfam" id="PF00171">
    <property type="entry name" value="Aldedh"/>
    <property type="match status" value="1"/>
</dbReference>
<name>A0ABU7MTJ3_9ACTN</name>
<dbReference type="PANTHER" id="PTHR42804">
    <property type="entry name" value="ALDEHYDE DEHYDROGENASE"/>
    <property type="match status" value="1"/>
</dbReference>
<evidence type="ECO:0000256" key="2">
    <source>
        <dbReference type="ARBA" id="ARBA00023002"/>
    </source>
</evidence>
<accession>A0ABU7MTJ3</accession>
<evidence type="ECO:0000313" key="9">
    <source>
        <dbReference type="Proteomes" id="UP001335729"/>
    </source>
</evidence>
<dbReference type="PROSITE" id="PS00687">
    <property type="entry name" value="ALDEHYDE_DEHYDR_GLU"/>
    <property type="match status" value="1"/>
</dbReference>
<evidence type="ECO:0000256" key="6">
    <source>
        <dbReference type="RuleBase" id="RU003345"/>
    </source>
</evidence>
<evidence type="ECO:0000256" key="5">
    <source>
        <dbReference type="PROSITE-ProRule" id="PRU10007"/>
    </source>
</evidence>
<evidence type="ECO:0000313" key="8">
    <source>
        <dbReference type="EMBL" id="MEE4023658.1"/>
    </source>
</evidence>
<dbReference type="SUPFAM" id="SSF53720">
    <property type="entry name" value="ALDH-like"/>
    <property type="match status" value="1"/>
</dbReference>
<comment type="caution">
    <text evidence="8">The sequence shown here is derived from an EMBL/GenBank/DDBJ whole genome shotgun (WGS) entry which is preliminary data.</text>
</comment>
<dbReference type="InterPro" id="IPR016160">
    <property type="entry name" value="Ald_DH_CS_CYS"/>
</dbReference>
<dbReference type="RefSeq" id="WP_330505054.1">
    <property type="nucleotide sequence ID" value="NZ_JAZDUE010000008.1"/>
</dbReference>
<comment type="catalytic activity">
    <reaction evidence="4">
        <text>an aldehyde + NAD(+) + H2O = a carboxylate + NADH + 2 H(+)</text>
        <dbReference type="Rhea" id="RHEA:16185"/>
        <dbReference type="ChEBI" id="CHEBI:15377"/>
        <dbReference type="ChEBI" id="CHEBI:15378"/>
        <dbReference type="ChEBI" id="CHEBI:17478"/>
        <dbReference type="ChEBI" id="CHEBI:29067"/>
        <dbReference type="ChEBI" id="CHEBI:57540"/>
        <dbReference type="ChEBI" id="CHEBI:57945"/>
        <dbReference type="EC" id="1.2.1.3"/>
    </reaction>
</comment>
<dbReference type="PANTHER" id="PTHR42804:SF1">
    <property type="entry name" value="ALDEHYDE DEHYDROGENASE-RELATED"/>
    <property type="match status" value="1"/>
</dbReference>
<protein>
    <recommendedName>
        <fullName evidence="3">aldehyde dehydrogenase (NAD(+))</fullName>
        <ecNumber evidence="3">1.2.1.3</ecNumber>
    </recommendedName>
</protein>
<evidence type="ECO:0000256" key="4">
    <source>
        <dbReference type="ARBA" id="ARBA00049194"/>
    </source>
</evidence>
<dbReference type="PROSITE" id="PS00070">
    <property type="entry name" value="ALDEHYDE_DEHYDR_CYS"/>
    <property type="match status" value="1"/>
</dbReference>
<sequence>MVWQGNYDKLFIGGKWVDPDSHATFEVISPSTEEEIARVPKGTTADVDRAVAAARDAFDRGPWPRTTLEERIALLRTLSEKLTAHQESIASLVTAEMGCPITLSTKMQAIGPRMLLDSFLDIAPQYQWSSIRQSVTGNGLVTREPVGVVAAIVPWNAPLLITMIKLAPALLAGCTMVLKPTPETPLDNYLLAELLQESGLPDGVVNVVPADRDVSEYLVRHPGVDKVSFTGSTAAGRRIGALCGDDLRRVTLELGGKSAAVLLDDADMDVAIPSIRALSLRNTGQVCSNKTRIVVAQSRRDELLERLVDMVESMPVGDPFDATTEIGPVANSRQRERVEGYVRDAKDAGLRLLIGGGRPAGLDRGYYVEPTIFADVDPDARIAQEEVFGPVLTVHTFRDEAEAVDIANNSQYGLNGSVFAADPEHALSVARHIRTGTVELNGSGVGFGSPIGGFKNSGIGREAGLEGFDAYVEIKSYGLPAELLTKLEN</sequence>
<dbReference type="InterPro" id="IPR016162">
    <property type="entry name" value="Ald_DH_N"/>
</dbReference>
<evidence type="ECO:0000259" key="7">
    <source>
        <dbReference type="Pfam" id="PF00171"/>
    </source>
</evidence>
<feature type="domain" description="Aldehyde dehydrogenase" evidence="7">
    <location>
        <begin position="16"/>
        <end position="476"/>
    </location>
</feature>
<dbReference type="Gene3D" id="3.40.309.10">
    <property type="entry name" value="Aldehyde Dehydrogenase, Chain A, domain 2"/>
    <property type="match status" value="1"/>
</dbReference>
<dbReference type="InterPro" id="IPR015590">
    <property type="entry name" value="Aldehyde_DH_dom"/>
</dbReference>
<organism evidence="8 9">
    <name type="scientific">Gordonia prachuapensis</name>
    <dbReference type="NCBI Taxonomy" id="3115651"/>
    <lineage>
        <taxon>Bacteria</taxon>
        <taxon>Bacillati</taxon>
        <taxon>Actinomycetota</taxon>
        <taxon>Actinomycetes</taxon>
        <taxon>Mycobacteriales</taxon>
        <taxon>Gordoniaceae</taxon>
        <taxon>Gordonia</taxon>
    </lineage>
</organism>
<dbReference type="CDD" id="cd07139">
    <property type="entry name" value="ALDH_AldA-Rv0768"/>
    <property type="match status" value="1"/>
</dbReference>
<reference evidence="8 9" key="1">
    <citation type="submission" date="2024-01" db="EMBL/GenBank/DDBJ databases">
        <title>Draft genome sequence of Gordonia sp. PKS22-38.</title>
        <authorList>
            <person name="Suphannarot A."/>
            <person name="Mingma R."/>
        </authorList>
    </citation>
    <scope>NUCLEOTIDE SEQUENCE [LARGE SCALE GENOMIC DNA]</scope>
    <source>
        <strain evidence="8 9">PKS22-38</strain>
    </source>
</reference>
<keyword evidence="2 6" id="KW-0560">Oxidoreductase</keyword>
<dbReference type="Gene3D" id="3.40.605.10">
    <property type="entry name" value="Aldehyde Dehydrogenase, Chain A, domain 1"/>
    <property type="match status" value="1"/>
</dbReference>
<evidence type="ECO:0000256" key="1">
    <source>
        <dbReference type="ARBA" id="ARBA00009986"/>
    </source>
</evidence>
<comment type="similarity">
    <text evidence="1 6">Belongs to the aldehyde dehydrogenase family.</text>
</comment>
<feature type="active site" evidence="5">
    <location>
        <position position="253"/>
    </location>
</feature>
<dbReference type="EMBL" id="JAZDUE010000008">
    <property type="protein sequence ID" value="MEE4023658.1"/>
    <property type="molecule type" value="Genomic_DNA"/>
</dbReference>
<dbReference type="InterPro" id="IPR016163">
    <property type="entry name" value="Ald_DH_C"/>
</dbReference>
<keyword evidence="9" id="KW-1185">Reference proteome</keyword>
<evidence type="ECO:0000256" key="3">
    <source>
        <dbReference type="ARBA" id="ARBA00024226"/>
    </source>
</evidence>
<dbReference type="InterPro" id="IPR016161">
    <property type="entry name" value="Ald_DH/histidinol_DH"/>
</dbReference>